<organism evidence="1">
    <name type="scientific">Tanacetum cinerariifolium</name>
    <name type="common">Dalmatian daisy</name>
    <name type="synonym">Chrysanthemum cinerariifolium</name>
    <dbReference type="NCBI Taxonomy" id="118510"/>
    <lineage>
        <taxon>Eukaryota</taxon>
        <taxon>Viridiplantae</taxon>
        <taxon>Streptophyta</taxon>
        <taxon>Embryophyta</taxon>
        <taxon>Tracheophyta</taxon>
        <taxon>Spermatophyta</taxon>
        <taxon>Magnoliopsida</taxon>
        <taxon>eudicotyledons</taxon>
        <taxon>Gunneridae</taxon>
        <taxon>Pentapetalae</taxon>
        <taxon>asterids</taxon>
        <taxon>campanulids</taxon>
        <taxon>Asterales</taxon>
        <taxon>Asteraceae</taxon>
        <taxon>Asteroideae</taxon>
        <taxon>Anthemideae</taxon>
        <taxon>Anthemidinae</taxon>
        <taxon>Tanacetum</taxon>
    </lineage>
</organism>
<protein>
    <submittedName>
        <fullName evidence="1">Uncharacterized protein</fullName>
    </submittedName>
</protein>
<name>A0A699UA51_TANCI</name>
<dbReference type="EMBL" id="BKCJ011306435">
    <property type="protein sequence ID" value="GFD18269.1"/>
    <property type="molecule type" value="Genomic_DNA"/>
</dbReference>
<feature type="non-terminal residue" evidence="1">
    <location>
        <position position="152"/>
    </location>
</feature>
<accession>A0A699UA51</accession>
<dbReference type="AlphaFoldDB" id="A0A699UA51"/>
<gene>
    <name evidence="1" type="ORF">Tci_890238</name>
</gene>
<reference evidence="1" key="1">
    <citation type="journal article" date="2019" name="Sci. Rep.">
        <title>Draft genome of Tanacetum cinerariifolium, the natural source of mosquito coil.</title>
        <authorList>
            <person name="Yamashiro T."/>
            <person name="Shiraishi A."/>
            <person name="Satake H."/>
            <person name="Nakayama K."/>
        </authorList>
    </citation>
    <scope>NUCLEOTIDE SEQUENCE</scope>
</reference>
<sequence length="152" mass="17383">MDDWDQLLDFNFDDIPLLGAKELSPFVSKMGKSNRNKKRAMENINLFYQDIGPYSSTRRYLTQEEAAKEALALRISQKKGRRNKKVKGEALKEKADPEAFIFPIGLEGKVNENALSNTGSDMNITPYLIYEQLGRELIKKVDRGITMINHTQ</sequence>
<proteinExistence type="predicted"/>
<evidence type="ECO:0000313" key="1">
    <source>
        <dbReference type="EMBL" id="GFD18269.1"/>
    </source>
</evidence>
<comment type="caution">
    <text evidence="1">The sequence shown here is derived from an EMBL/GenBank/DDBJ whole genome shotgun (WGS) entry which is preliminary data.</text>
</comment>